<keyword evidence="5" id="KW-1185">Reference proteome</keyword>
<sequence length="149" mass="16337">MEQVYRTILVGIDGSEQGNAAFRKAVEVARRNEGRVIAAHVIENQLYNLMGYPSLPDNLMGQETEAGKQLLAECQAYAESVDYPHVETVLTFGSAKEAMARELPAKHHVDLIMVGQSGLNSLERVMVGSVSNYILLHAPCDVLVVNPEK</sequence>
<proteinExistence type="inferred from homology"/>
<feature type="domain" description="UspA" evidence="3">
    <location>
        <begin position="5"/>
        <end position="145"/>
    </location>
</feature>
<dbReference type="SUPFAM" id="SSF52402">
    <property type="entry name" value="Adenine nucleotide alpha hydrolases-like"/>
    <property type="match status" value="1"/>
</dbReference>
<dbReference type="PRINTS" id="PR01438">
    <property type="entry name" value="UNVRSLSTRESS"/>
</dbReference>
<dbReference type="CDD" id="cd00293">
    <property type="entry name" value="USP-like"/>
    <property type="match status" value="1"/>
</dbReference>
<comment type="caution">
    <text evidence="4">The sequence shown here is derived from an EMBL/GenBank/DDBJ whole genome shotgun (WGS) entry which is preliminary data.</text>
</comment>
<dbReference type="RefSeq" id="WP_067395712.1">
    <property type="nucleotide sequence ID" value="NZ_JXKH01000005.1"/>
</dbReference>
<comment type="subcellular location">
    <subcellularLocation>
        <location evidence="2">Cytoplasm</location>
    </subcellularLocation>
</comment>
<evidence type="ECO:0000313" key="5">
    <source>
        <dbReference type="Proteomes" id="UP000181884"/>
    </source>
</evidence>
<dbReference type="InterPro" id="IPR006016">
    <property type="entry name" value="UspA"/>
</dbReference>
<organism evidence="4 5">
    <name type="scientific">Enterococcus canis</name>
    <dbReference type="NCBI Taxonomy" id="214095"/>
    <lineage>
        <taxon>Bacteria</taxon>
        <taxon>Bacillati</taxon>
        <taxon>Bacillota</taxon>
        <taxon>Bacilli</taxon>
        <taxon>Lactobacillales</taxon>
        <taxon>Enterococcaceae</taxon>
        <taxon>Enterococcus</taxon>
    </lineage>
</organism>
<dbReference type="PANTHER" id="PTHR46268">
    <property type="entry name" value="STRESS RESPONSE PROTEIN NHAX"/>
    <property type="match status" value="1"/>
</dbReference>
<gene>
    <name evidence="4" type="ORF">RU97_GL002265</name>
</gene>
<dbReference type="PIRSF" id="PIRSF006276">
    <property type="entry name" value="UspA"/>
    <property type="match status" value="1"/>
</dbReference>
<name>A0A1L8RES9_9ENTE</name>
<keyword evidence="2" id="KW-0963">Cytoplasm</keyword>
<dbReference type="Proteomes" id="UP000181884">
    <property type="component" value="Unassembled WGS sequence"/>
</dbReference>
<evidence type="ECO:0000259" key="3">
    <source>
        <dbReference type="Pfam" id="PF00582"/>
    </source>
</evidence>
<reference evidence="4 5" key="1">
    <citation type="submission" date="2014-12" db="EMBL/GenBank/DDBJ databases">
        <title>Draft genome sequences of 29 type strains of Enterococci.</title>
        <authorList>
            <person name="Zhong Z."/>
            <person name="Sun Z."/>
            <person name="Liu W."/>
            <person name="Zhang W."/>
            <person name="Zhang H."/>
        </authorList>
    </citation>
    <scope>NUCLEOTIDE SEQUENCE [LARGE SCALE GENOMIC DNA]</scope>
    <source>
        <strain evidence="4 5">DSM 17029</strain>
    </source>
</reference>
<dbReference type="InterPro" id="IPR006015">
    <property type="entry name" value="Universal_stress_UspA"/>
</dbReference>
<dbReference type="Gene3D" id="3.40.50.620">
    <property type="entry name" value="HUPs"/>
    <property type="match status" value="1"/>
</dbReference>
<dbReference type="EMBL" id="JXKH01000005">
    <property type="protein sequence ID" value="OJG18192.1"/>
    <property type="molecule type" value="Genomic_DNA"/>
</dbReference>
<dbReference type="GO" id="GO:0005737">
    <property type="term" value="C:cytoplasm"/>
    <property type="evidence" value="ECO:0007669"/>
    <property type="project" value="UniProtKB-SubCell"/>
</dbReference>
<dbReference type="InterPro" id="IPR014729">
    <property type="entry name" value="Rossmann-like_a/b/a_fold"/>
</dbReference>
<dbReference type="STRING" id="214095.RU97_GL002265"/>
<dbReference type="AlphaFoldDB" id="A0A1L8RES9"/>
<evidence type="ECO:0000256" key="1">
    <source>
        <dbReference type="ARBA" id="ARBA00008791"/>
    </source>
</evidence>
<evidence type="ECO:0000313" key="4">
    <source>
        <dbReference type="EMBL" id="OJG18192.1"/>
    </source>
</evidence>
<comment type="similarity">
    <text evidence="1 2">Belongs to the universal stress protein A family.</text>
</comment>
<accession>A0A1L8RES9</accession>
<dbReference type="PANTHER" id="PTHR46268:SF6">
    <property type="entry name" value="UNIVERSAL STRESS PROTEIN UP12"/>
    <property type="match status" value="1"/>
</dbReference>
<dbReference type="Pfam" id="PF00582">
    <property type="entry name" value="Usp"/>
    <property type="match status" value="1"/>
</dbReference>
<protein>
    <recommendedName>
        <fullName evidence="2">Universal stress protein</fullName>
    </recommendedName>
</protein>
<evidence type="ECO:0000256" key="2">
    <source>
        <dbReference type="PIRNR" id="PIRNR006276"/>
    </source>
</evidence>